<sequence>MVDFLGGRRNALLPAILPSPSLTPVSPNYLERCLAQFEGKHDWVGYYTYGPNRHCDNPMSLTLSLSRVDGLPHHTHELSGNGVDRVGPFTIQGTVDEQSEGTFCFVKQYRAFGWEYTGMILPYGLVGIIVLGHSGFGLGSDI</sequence>
<organism evidence="1 2">
    <name type="scientific">Rhodocollybia butyracea</name>
    <dbReference type="NCBI Taxonomy" id="206335"/>
    <lineage>
        <taxon>Eukaryota</taxon>
        <taxon>Fungi</taxon>
        <taxon>Dikarya</taxon>
        <taxon>Basidiomycota</taxon>
        <taxon>Agaricomycotina</taxon>
        <taxon>Agaricomycetes</taxon>
        <taxon>Agaricomycetidae</taxon>
        <taxon>Agaricales</taxon>
        <taxon>Marasmiineae</taxon>
        <taxon>Omphalotaceae</taxon>
        <taxon>Rhodocollybia</taxon>
    </lineage>
</organism>
<dbReference type="Proteomes" id="UP000772434">
    <property type="component" value="Unassembled WGS sequence"/>
</dbReference>
<evidence type="ECO:0000313" key="1">
    <source>
        <dbReference type="EMBL" id="KAF9061738.1"/>
    </source>
</evidence>
<gene>
    <name evidence="1" type="ORF">BDP27DRAFT_324129</name>
</gene>
<evidence type="ECO:0000313" key="2">
    <source>
        <dbReference type="Proteomes" id="UP000772434"/>
    </source>
</evidence>
<protein>
    <submittedName>
        <fullName evidence="1">Uncharacterized protein</fullName>
    </submittedName>
</protein>
<dbReference type="AlphaFoldDB" id="A0A9P5PE52"/>
<name>A0A9P5PE52_9AGAR</name>
<comment type="caution">
    <text evidence="1">The sequence shown here is derived from an EMBL/GenBank/DDBJ whole genome shotgun (WGS) entry which is preliminary data.</text>
</comment>
<proteinExistence type="predicted"/>
<keyword evidence="2" id="KW-1185">Reference proteome</keyword>
<dbReference type="OrthoDB" id="3758141at2759"/>
<reference evidence="1" key="1">
    <citation type="submission" date="2020-11" db="EMBL/GenBank/DDBJ databases">
        <authorList>
            <consortium name="DOE Joint Genome Institute"/>
            <person name="Ahrendt S."/>
            <person name="Riley R."/>
            <person name="Andreopoulos W."/>
            <person name="Labutti K."/>
            <person name="Pangilinan J."/>
            <person name="Ruiz-Duenas F.J."/>
            <person name="Barrasa J.M."/>
            <person name="Sanchez-Garcia M."/>
            <person name="Camarero S."/>
            <person name="Miyauchi S."/>
            <person name="Serrano A."/>
            <person name="Linde D."/>
            <person name="Babiker R."/>
            <person name="Drula E."/>
            <person name="Ayuso-Fernandez I."/>
            <person name="Pacheco R."/>
            <person name="Padilla G."/>
            <person name="Ferreira P."/>
            <person name="Barriuso J."/>
            <person name="Kellner H."/>
            <person name="Castanera R."/>
            <person name="Alfaro M."/>
            <person name="Ramirez L."/>
            <person name="Pisabarro A.G."/>
            <person name="Kuo A."/>
            <person name="Tritt A."/>
            <person name="Lipzen A."/>
            <person name="He G."/>
            <person name="Yan M."/>
            <person name="Ng V."/>
            <person name="Cullen D."/>
            <person name="Martin F."/>
            <person name="Rosso M.-N."/>
            <person name="Henrissat B."/>
            <person name="Hibbett D."/>
            <person name="Martinez A.T."/>
            <person name="Grigoriev I.V."/>
        </authorList>
    </citation>
    <scope>NUCLEOTIDE SEQUENCE</scope>
    <source>
        <strain evidence="1">AH 40177</strain>
    </source>
</reference>
<dbReference type="EMBL" id="JADNRY010000192">
    <property type="protein sequence ID" value="KAF9061738.1"/>
    <property type="molecule type" value="Genomic_DNA"/>
</dbReference>
<accession>A0A9P5PE52</accession>